<dbReference type="CDD" id="cd18689">
    <property type="entry name" value="PIN_VapC-like"/>
    <property type="match status" value="1"/>
</dbReference>
<dbReference type="AlphaFoldDB" id="A0A127B8X3"/>
<accession>A0A127B8X3</accession>
<evidence type="ECO:0000259" key="1">
    <source>
        <dbReference type="Pfam" id="PF01850"/>
    </source>
</evidence>
<dbReference type="Pfam" id="PF01850">
    <property type="entry name" value="PIN"/>
    <property type="match status" value="1"/>
</dbReference>
<organism evidence="2 3">
    <name type="scientific">Pyrococcus kukulkanii</name>
    <dbReference type="NCBI Taxonomy" id="1609559"/>
    <lineage>
        <taxon>Archaea</taxon>
        <taxon>Methanobacteriati</taxon>
        <taxon>Methanobacteriota</taxon>
        <taxon>Thermococci</taxon>
        <taxon>Thermococcales</taxon>
        <taxon>Thermococcaceae</taxon>
        <taxon>Pyrococcus</taxon>
    </lineage>
</organism>
<gene>
    <name evidence="2" type="ORF">TQ32_00150</name>
</gene>
<evidence type="ECO:0000313" key="2">
    <source>
        <dbReference type="EMBL" id="AMM53076.1"/>
    </source>
</evidence>
<feature type="domain" description="PIN" evidence="1">
    <location>
        <begin position="4"/>
        <end position="124"/>
    </location>
</feature>
<dbReference type="STRING" id="1609559.TQ32_00150"/>
<dbReference type="EMBL" id="CP010835">
    <property type="protein sequence ID" value="AMM53076.1"/>
    <property type="molecule type" value="Genomic_DNA"/>
</dbReference>
<proteinExistence type="predicted"/>
<reference evidence="3" key="1">
    <citation type="submission" date="2015-02" db="EMBL/GenBank/DDBJ databases">
        <title>Pyrococcus kukulkanii sp. nov., a novel hyperthermophilic archaeon isolated from a deep-sea hydrothermal vent at the Guaymas Basin.</title>
        <authorList>
            <person name="Oger P.M."/>
            <person name="Callac N."/>
            <person name="Jebbar M."/>
            <person name="Godfroy A."/>
        </authorList>
    </citation>
    <scope>NUCLEOTIDE SEQUENCE [LARGE SCALE GENOMIC DNA]</scope>
    <source>
        <strain evidence="3">NCB100</strain>
    </source>
</reference>
<dbReference type="SUPFAM" id="SSF88723">
    <property type="entry name" value="PIN domain-like"/>
    <property type="match status" value="1"/>
</dbReference>
<dbReference type="InterPro" id="IPR002716">
    <property type="entry name" value="PIN_dom"/>
</dbReference>
<name>A0A127B8X3_9EURY</name>
<dbReference type="RefSeq" id="WP_074964144.1">
    <property type="nucleotide sequence ID" value="NZ_CP010835.1"/>
</dbReference>
<dbReference type="OrthoDB" id="101543at2157"/>
<dbReference type="PATRIC" id="fig|1609559.3.peg.31"/>
<dbReference type="Gene3D" id="3.40.50.1010">
    <property type="entry name" value="5'-nuclease"/>
    <property type="match status" value="1"/>
</dbReference>
<sequence>MERVVLDSYAILTYLLNEKDAKRVEELLNKARNGEVKVYMNIVNLGEIYYIIARRKDVDVADFIIANLLKSPILFTPADEHLSPIAGRIKAFHKLSHANAFTTATAIDLDATLLTGDEGFKNIKDKVKIEWL</sequence>
<reference evidence="2 3" key="2">
    <citation type="journal article" date="2016" name="Int. J. Syst. Evol. Microbiol.">
        <title>Pyrococcus kukulkanii sp. nov., a hyperthermophilic, piezophilic archaeon isolated from a deep-sea hydrothermal vent.</title>
        <authorList>
            <person name="Callac N."/>
            <person name="Oger P."/>
            <person name="Lesongeur F."/>
            <person name="Rattray J.E."/>
            <person name="Vannier P."/>
            <person name="Michoud G."/>
            <person name="Beauverger M."/>
            <person name="Gayet N."/>
            <person name="Rouxel O."/>
            <person name="Jebbar M."/>
            <person name="Godfroy A."/>
        </authorList>
    </citation>
    <scope>NUCLEOTIDE SEQUENCE [LARGE SCALE GENOMIC DNA]</scope>
    <source>
        <strain evidence="2 3">NCB100</strain>
    </source>
</reference>
<dbReference type="Proteomes" id="UP000070587">
    <property type="component" value="Chromosome"/>
</dbReference>
<dbReference type="GeneID" id="28490194"/>
<dbReference type="InterPro" id="IPR029060">
    <property type="entry name" value="PIN-like_dom_sf"/>
</dbReference>
<dbReference type="KEGG" id="pyc:TQ32_00150"/>
<protein>
    <submittedName>
        <fullName evidence="2">Twitching motility protein PilT</fullName>
    </submittedName>
</protein>
<evidence type="ECO:0000313" key="3">
    <source>
        <dbReference type="Proteomes" id="UP000070587"/>
    </source>
</evidence>